<evidence type="ECO:0000256" key="3">
    <source>
        <dbReference type="ARBA" id="ARBA00022771"/>
    </source>
</evidence>
<feature type="compositionally biased region" description="Polar residues" evidence="6">
    <location>
        <begin position="612"/>
        <end position="621"/>
    </location>
</feature>
<dbReference type="GO" id="GO:0005634">
    <property type="term" value="C:nucleus"/>
    <property type="evidence" value="ECO:0007669"/>
    <property type="project" value="UniProtKB-SubCell"/>
</dbReference>
<keyword evidence="5" id="KW-0539">Nucleus</keyword>
<evidence type="ECO:0000256" key="2">
    <source>
        <dbReference type="ARBA" id="ARBA00022723"/>
    </source>
</evidence>
<dbReference type="SMART" id="SM00451">
    <property type="entry name" value="ZnF_U1"/>
    <property type="match status" value="3"/>
</dbReference>
<dbReference type="InterPro" id="IPR013087">
    <property type="entry name" value="Znf_C2H2_type"/>
</dbReference>
<dbReference type="AlphaFoldDB" id="A0A6F9DA80"/>
<sequence length="644" mass="72622">MMTCLPNLFAVALCSMDGYYGRFSHPKHPRQPLLKVRGLRPRWPSPHAIRNPHFSARPQLRHPPQHIRPQITHNNKVNLKITVPDLQRSKKGPGDVFKRLGRPVNDSPAESLHEKNEMKSAYLLHKEKLKTKHEQNTSVGVVKDEEQLSSPNNATNTITSKEKWSDVLKSVPENIAPKSNSGETLNDLSLLAHYLLHRRTLKSKQDIPATSDGGTEEVASETKLGNQANSSVIDMDISEVNSSKDNEPAPQETQEIHTPLEEPEIEKTENPTAARHVEKDTSEESRHLLITTHFEKKSDAETANREIPPENRSTNPDISWYCVVCNMDVNAEKITHYREEIHKKNKKLARPHCDVCDQWFNRPRQLVQHVKSQEHKDKVKEARDNDDIGVKTEHEEACANDLNTDRKPIQQERALFENAMEILDSPFVPFPDPPELPDLEPFSLKARDSSVSPKNRTTLINAELTPPTKNSDIIEDAVSAKDMPHIIPVAGFYCEVCCDFFFDETSTLSHCKLQSHQEKVGKANGETENKSGSVSGNSNVAGTKTKRRRKSVTTMRPLAHEKKLKSSPPGDAAKPSLKSDLGVPRKTITTEKTIQKPQRQLTTAKQSPRKLQPSNNETVRSGNDAESAKPFDWKFVIPKRNRVT</sequence>
<dbReference type="InterPro" id="IPR026811">
    <property type="entry name" value="CIZ1"/>
</dbReference>
<dbReference type="GO" id="GO:0008270">
    <property type="term" value="F:zinc ion binding"/>
    <property type="evidence" value="ECO:0007669"/>
    <property type="project" value="UniProtKB-KW"/>
</dbReference>
<dbReference type="PROSITE" id="PS00028">
    <property type="entry name" value="ZINC_FINGER_C2H2_1"/>
    <property type="match status" value="2"/>
</dbReference>
<feature type="compositionally biased region" description="Basic and acidic residues" evidence="6">
    <location>
        <begin position="520"/>
        <end position="529"/>
    </location>
</feature>
<feature type="region of interest" description="Disordered" evidence="6">
    <location>
        <begin position="205"/>
        <end position="283"/>
    </location>
</feature>
<feature type="compositionally biased region" description="Basic and acidic residues" evidence="6">
    <location>
        <begin position="254"/>
        <end position="283"/>
    </location>
</feature>
<evidence type="ECO:0000256" key="5">
    <source>
        <dbReference type="ARBA" id="ARBA00023242"/>
    </source>
</evidence>
<gene>
    <name evidence="8" type="primary">Ciz1</name>
</gene>
<dbReference type="SUPFAM" id="SSF57667">
    <property type="entry name" value="beta-beta-alpha zinc fingers"/>
    <property type="match status" value="1"/>
</dbReference>
<feature type="region of interest" description="Disordered" evidence="6">
    <location>
        <begin position="86"/>
        <end position="114"/>
    </location>
</feature>
<organism evidence="8">
    <name type="scientific">Phallusia mammillata</name>
    <dbReference type="NCBI Taxonomy" id="59560"/>
    <lineage>
        <taxon>Eukaryota</taxon>
        <taxon>Metazoa</taxon>
        <taxon>Chordata</taxon>
        <taxon>Tunicata</taxon>
        <taxon>Ascidiacea</taxon>
        <taxon>Phlebobranchia</taxon>
        <taxon>Ascidiidae</taxon>
        <taxon>Phallusia</taxon>
    </lineage>
</organism>
<dbReference type="InterPro" id="IPR003604">
    <property type="entry name" value="Matrin/U1-like-C_Znf_C2H2"/>
</dbReference>
<accession>A0A6F9DA80</accession>
<dbReference type="PANTHER" id="PTHR15491:SF9">
    <property type="entry name" value="CIP1-INTERACTING ZINC FINGER PROTEIN"/>
    <property type="match status" value="1"/>
</dbReference>
<dbReference type="InterPro" id="IPR000690">
    <property type="entry name" value="Matrin/U1-C_Znf_C2H2"/>
</dbReference>
<evidence type="ECO:0000256" key="1">
    <source>
        <dbReference type="ARBA" id="ARBA00004123"/>
    </source>
</evidence>
<dbReference type="EMBL" id="LR783973">
    <property type="protein sequence ID" value="CAB3231382.1"/>
    <property type="molecule type" value="mRNA"/>
</dbReference>
<dbReference type="GO" id="GO:0003676">
    <property type="term" value="F:nucleic acid binding"/>
    <property type="evidence" value="ECO:0007669"/>
    <property type="project" value="InterPro"/>
</dbReference>
<dbReference type="Gene3D" id="3.30.160.60">
    <property type="entry name" value="Classic Zinc Finger"/>
    <property type="match status" value="1"/>
</dbReference>
<evidence type="ECO:0000256" key="4">
    <source>
        <dbReference type="ARBA" id="ARBA00022833"/>
    </source>
</evidence>
<evidence type="ECO:0000259" key="7">
    <source>
        <dbReference type="PROSITE" id="PS50171"/>
    </source>
</evidence>
<keyword evidence="2" id="KW-0479">Metal-binding</keyword>
<evidence type="ECO:0000256" key="6">
    <source>
        <dbReference type="SAM" id="MobiDB-lite"/>
    </source>
</evidence>
<name>A0A6F9DA80_9ASCI</name>
<protein>
    <submittedName>
        <fullName evidence="8">Zn-finger (U1-like)-11</fullName>
    </submittedName>
</protein>
<reference evidence="8" key="1">
    <citation type="submission" date="2020-04" db="EMBL/GenBank/DDBJ databases">
        <authorList>
            <person name="Neveu A P."/>
        </authorList>
    </citation>
    <scope>NUCLEOTIDE SEQUENCE</scope>
    <source>
        <tissue evidence="8">Whole embryo</tissue>
    </source>
</reference>
<evidence type="ECO:0000313" key="8">
    <source>
        <dbReference type="EMBL" id="CAB3231382.1"/>
    </source>
</evidence>
<keyword evidence="3" id="KW-0863">Zinc-finger</keyword>
<comment type="subcellular location">
    <subcellularLocation>
        <location evidence="1">Nucleus</location>
    </subcellularLocation>
</comment>
<feature type="compositionally biased region" description="Polar residues" evidence="6">
    <location>
        <begin position="590"/>
        <end position="606"/>
    </location>
</feature>
<feature type="domain" description="Matrin-type" evidence="7">
    <location>
        <begin position="492"/>
        <end position="522"/>
    </location>
</feature>
<keyword evidence="4" id="KW-0862">Zinc</keyword>
<feature type="region of interest" description="Disordered" evidence="6">
    <location>
        <begin position="45"/>
        <end position="72"/>
    </location>
</feature>
<dbReference type="PANTHER" id="PTHR15491">
    <property type="match status" value="1"/>
</dbReference>
<dbReference type="PROSITE" id="PS50171">
    <property type="entry name" value="ZF_MATRIN"/>
    <property type="match status" value="1"/>
</dbReference>
<proteinExistence type="evidence at transcript level"/>
<dbReference type="InterPro" id="IPR036236">
    <property type="entry name" value="Znf_C2H2_sf"/>
</dbReference>
<feature type="compositionally biased region" description="Low complexity" evidence="6">
    <location>
        <begin position="531"/>
        <end position="540"/>
    </location>
</feature>
<feature type="compositionally biased region" description="Polar residues" evidence="6">
    <location>
        <begin position="223"/>
        <end position="232"/>
    </location>
</feature>
<feature type="region of interest" description="Disordered" evidence="6">
    <location>
        <begin position="520"/>
        <end position="644"/>
    </location>
</feature>